<dbReference type="PhylomeDB" id="A0A0G4GX94"/>
<dbReference type="Proteomes" id="UP000041254">
    <property type="component" value="Unassembled WGS sequence"/>
</dbReference>
<dbReference type="PANTHER" id="PTHR47200:SF2">
    <property type="entry name" value="THYLAKOID LUMENAL 15 KDA PROTEIN 1, CHLOROPLASTIC"/>
    <property type="match status" value="1"/>
</dbReference>
<keyword evidence="3" id="KW-1185">Reference proteome</keyword>
<dbReference type="OMA" id="FQERVDY"/>
<dbReference type="AlphaFoldDB" id="A0A0G4GX94"/>
<dbReference type="EMBL" id="CDMY01000859">
    <property type="protein sequence ID" value="CEM35660.1"/>
    <property type="molecule type" value="Genomic_DNA"/>
</dbReference>
<dbReference type="Gene3D" id="2.160.20.80">
    <property type="entry name" value="E3 ubiquitin-protein ligase SopA"/>
    <property type="match status" value="1"/>
</dbReference>
<organism evidence="2 3">
    <name type="scientific">Vitrella brassicaformis (strain CCMP3155)</name>
    <dbReference type="NCBI Taxonomy" id="1169540"/>
    <lineage>
        <taxon>Eukaryota</taxon>
        <taxon>Sar</taxon>
        <taxon>Alveolata</taxon>
        <taxon>Colpodellida</taxon>
        <taxon>Vitrellaceae</taxon>
        <taxon>Vitrella</taxon>
    </lineage>
</organism>
<reference evidence="2 3" key="1">
    <citation type="submission" date="2014-11" db="EMBL/GenBank/DDBJ databases">
        <authorList>
            <person name="Zhu J."/>
            <person name="Qi W."/>
            <person name="Song R."/>
        </authorList>
    </citation>
    <scope>NUCLEOTIDE SEQUENCE [LARGE SCALE GENOMIC DNA]</scope>
</reference>
<sequence>MSSDGDGSGSQGDVCRGAYLREMAWFAGAVALIQTLRTNAEAVSGGGKDYSGLNLSNQDLSGQSFIGKDFSQAIAEGTNFKGSDLSGTRFYKANLKGADLSGAKMRAASFEAAQLDGVSLKNADASSAYFSGSSLDKVESIENSDFSEALMRQGVNRMLCEREDAKGVNPSTGVDTRESLNCP</sequence>
<dbReference type="SUPFAM" id="SSF141571">
    <property type="entry name" value="Pentapeptide repeat-like"/>
    <property type="match status" value="1"/>
</dbReference>
<name>A0A0G4GX94_VITBC</name>
<dbReference type="InterPro" id="IPR044213">
    <property type="entry name" value="At2g44920-like"/>
</dbReference>
<evidence type="ECO:0000313" key="3">
    <source>
        <dbReference type="Proteomes" id="UP000041254"/>
    </source>
</evidence>
<dbReference type="InParanoid" id="A0A0G4GX94"/>
<dbReference type="InterPro" id="IPR001646">
    <property type="entry name" value="5peptide_repeat"/>
</dbReference>
<accession>A0A0G4GX94</accession>
<dbReference type="VEuPathDB" id="CryptoDB:Vbra_901"/>
<protein>
    <recommendedName>
        <fullName evidence="4">Pentapeptide repeat-containing protein</fullName>
    </recommendedName>
</protein>
<evidence type="ECO:0000313" key="2">
    <source>
        <dbReference type="EMBL" id="CEM35660.1"/>
    </source>
</evidence>
<feature type="region of interest" description="Disordered" evidence="1">
    <location>
        <begin position="162"/>
        <end position="183"/>
    </location>
</feature>
<proteinExistence type="predicted"/>
<evidence type="ECO:0000256" key="1">
    <source>
        <dbReference type="SAM" id="MobiDB-lite"/>
    </source>
</evidence>
<evidence type="ECO:0008006" key="4">
    <source>
        <dbReference type="Google" id="ProtNLM"/>
    </source>
</evidence>
<dbReference type="OrthoDB" id="9989223at2759"/>
<dbReference type="Pfam" id="PF00805">
    <property type="entry name" value="Pentapeptide"/>
    <property type="match status" value="1"/>
</dbReference>
<gene>
    <name evidence="2" type="ORF">Vbra_901</name>
</gene>
<dbReference type="PANTHER" id="PTHR47200">
    <property type="entry name" value="THYLAKOID LUMENAL 15 KDA PROTEIN 1, CHLOROPLASTIC"/>
    <property type="match status" value="1"/>
</dbReference>